<proteinExistence type="predicted"/>
<keyword evidence="5" id="KW-1185">Reference proteome</keyword>
<dbReference type="NCBIfam" id="TIGR04183">
    <property type="entry name" value="Por_Secre_tail"/>
    <property type="match status" value="1"/>
</dbReference>
<sequence>MRRLLTTLMCTLVGGAVFGQWTQTSFKKVDSNKKGTTLTSQLSGVRDNGYYKLDLNLLRSQLKNAQEMGANSKPVVISIPTIDGKIEKFNVYSFPVVVKSLAEQYQLGSYIGAGIDDPTKTVRFSLSPKGFNSMVIKDGVYEFIDPQASDRSIYGVHLKTVNTGNKSFVCSTIESPSAVKDIERLLKNGKSFTNQPNVYSKSSDKKYRTMRLVISVTGEYTQYHGGTIAGALSAINATMSRVNGVFEKDFALHLNVQDFQNVIYTNAATDPYSDAVNMDNWNVELQQTLTANVQNTNYDIGHLFGASGGGGNAGCIGCVCINPASATDTAKGSGYTSPGDGIPEGDNFDIDYVAHEMGHQLGANHTFSHKLEGSGVNMEPGSGSTIMGYAGITGANNDVQPHSNAYFHIASIDQVQENLGLKTCDVEIPIVNNPPVISDLPTYNIPKGTAFVLTASATDPENDPITYAWEEVDNAKVTINKNNLGNTTSGASFRSMVPSTNPTRYFPRFTSVMNGVLNNANNNWEAVSTRPRTTNFAVTVRDNNPNIYEQQSNYKIQTVIVGDNGPFRLANQYVNVNTPSPIQWIVANTNVAPYNVTNVKIDYTTDEGATWNVLAASTPNDGSEDFTFPSSLNGQVIKVRISSIGNIFYAVGSVTVAPIAPCSSAAPTNIVVSNISNFSASVSWMSYTGATYKVRYKKVAASVWTEIDTNVPSVNLNNLSDGTPYEVQVALVCGTSVGTYSASTNFTTPAVSYCAAYTIDASYEYISNVTLANVNNSSGGTPYSNFTTSTGLQINLTKGTTYPISVSIANPDYDAVAAYIDFNKDGMFDDSEVVLNYPVGIPSAPITGSVVIPSNAVEGTPLRMRVVVFYAGSTNAGLYLPSDYMCGLNFQYGEVEDYNVVISPAVLATNENTKKDNFGIYPNPVTDVLNVTKVSNKATYEIHNTVGQIVKKGVIENNKVNVAELLRGNYIISIKDNNISENFKFIKK</sequence>
<dbReference type="InterPro" id="IPR024079">
    <property type="entry name" value="MetalloPept_cat_dom_sf"/>
</dbReference>
<dbReference type="Pfam" id="PF00041">
    <property type="entry name" value="fn3"/>
    <property type="match status" value="1"/>
</dbReference>
<accession>A0ABT3HKC7</accession>
<evidence type="ECO:0000256" key="1">
    <source>
        <dbReference type="ARBA" id="ARBA00022729"/>
    </source>
</evidence>
<evidence type="ECO:0000313" key="4">
    <source>
        <dbReference type="EMBL" id="MCW3160245.1"/>
    </source>
</evidence>
<dbReference type="SUPFAM" id="SSF55486">
    <property type="entry name" value="Metalloproteases ('zincins'), catalytic domain"/>
    <property type="match status" value="1"/>
</dbReference>
<evidence type="ECO:0000313" key="5">
    <source>
        <dbReference type="Proteomes" id="UP001163719"/>
    </source>
</evidence>
<evidence type="ECO:0000259" key="3">
    <source>
        <dbReference type="PROSITE" id="PS50853"/>
    </source>
</evidence>
<keyword evidence="1 2" id="KW-0732">Signal</keyword>
<dbReference type="Gene3D" id="3.40.390.10">
    <property type="entry name" value="Collagenase (Catalytic Domain)"/>
    <property type="match status" value="1"/>
</dbReference>
<protein>
    <submittedName>
        <fullName evidence="4">M12 family metallo-peptidase</fullName>
    </submittedName>
</protein>
<dbReference type="Pfam" id="PF20009">
    <property type="entry name" value="GEVED"/>
    <property type="match status" value="1"/>
</dbReference>
<dbReference type="SMART" id="SM00060">
    <property type="entry name" value="FN3"/>
    <property type="match status" value="1"/>
</dbReference>
<feature type="chain" id="PRO_5047333318" evidence="2">
    <location>
        <begin position="20"/>
        <end position="988"/>
    </location>
</feature>
<name>A0ABT3HKC7_9FLAO</name>
<dbReference type="Pfam" id="PF13583">
    <property type="entry name" value="Reprolysin_4"/>
    <property type="match status" value="1"/>
</dbReference>
<feature type="signal peptide" evidence="2">
    <location>
        <begin position="1"/>
        <end position="19"/>
    </location>
</feature>
<gene>
    <name evidence="4" type="ORF">OH806_03070</name>
</gene>
<dbReference type="Pfam" id="PF18962">
    <property type="entry name" value="Por_Secre_tail"/>
    <property type="match status" value="1"/>
</dbReference>
<feature type="domain" description="Fibronectin type-III" evidence="3">
    <location>
        <begin position="666"/>
        <end position="751"/>
    </location>
</feature>
<dbReference type="SUPFAM" id="SSF49265">
    <property type="entry name" value="Fibronectin type III"/>
    <property type="match status" value="1"/>
</dbReference>
<dbReference type="PROSITE" id="PS50853">
    <property type="entry name" value="FN3"/>
    <property type="match status" value="1"/>
</dbReference>
<dbReference type="RefSeq" id="WP_264742195.1">
    <property type="nucleotide sequence ID" value="NZ_JAPDHV010000001.1"/>
</dbReference>
<dbReference type="InterPro" id="IPR013783">
    <property type="entry name" value="Ig-like_fold"/>
</dbReference>
<dbReference type="InterPro" id="IPR026444">
    <property type="entry name" value="Secre_tail"/>
</dbReference>
<dbReference type="CDD" id="cd00063">
    <property type="entry name" value="FN3"/>
    <property type="match status" value="1"/>
</dbReference>
<dbReference type="Proteomes" id="UP001163719">
    <property type="component" value="Unassembled WGS sequence"/>
</dbReference>
<dbReference type="EMBL" id="JAPDHV010000001">
    <property type="protein sequence ID" value="MCW3160245.1"/>
    <property type="molecule type" value="Genomic_DNA"/>
</dbReference>
<reference evidence="4" key="1">
    <citation type="submission" date="2022-10" db="EMBL/GenBank/DDBJ databases">
        <title>Chryseobacterium babae sp. nov. isolated from the gut of the beetle Oryctes rhinoceros, and Chryseobacterium kimseyorum sp. nov., isolated from a stick insect rearing cage.</title>
        <authorList>
            <person name="Shelomi M."/>
            <person name="Han C.-J."/>
            <person name="Chen W.-M."/>
            <person name="Chen H.-K."/>
            <person name="Liaw S.-J."/>
            <person name="Muhle E."/>
            <person name="Clermont D."/>
        </authorList>
    </citation>
    <scope>NUCLEOTIDE SEQUENCE</scope>
    <source>
        <strain evidence="4">WLa1L2M3</strain>
    </source>
</reference>
<dbReference type="InterPro" id="IPR003961">
    <property type="entry name" value="FN3_dom"/>
</dbReference>
<evidence type="ECO:0000256" key="2">
    <source>
        <dbReference type="SAM" id="SignalP"/>
    </source>
</evidence>
<organism evidence="4 5">
    <name type="scientific">Chryseobacterium oryctis</name>
    <dbReference type="NCBI Taxonomy" id="2952618"/>
    <lineage>
        <taxon>Bacteria</taxon>
        <taxon>Pseudomonadati</taxon>
        <taxon>Bacteroidota</taxon>
        <taxon>Flavobacteriia</taxon>
        <taxon>Flavobacteriales</taxon>
        <taxon>Weeksellaceae</taxon>
        <taxon>Chryseobacterium group</taxon>
        <taxon>Chryseobacterium</taxon>
    </lineage>
</organism>
<dbReference type="InterPro" id="IPR045474">
    <property type="entry name" value="GEVED"/>
</dbReference>
<dbReference type="InterPro" id="IPR036116">
    <property type="entry name" value="FN3_sf"/>
</dbReference>
<comment type="caution">
    <text evidence="4">The sequence shown here is derived from an EMBL/GenBank/DDBJ whole genome shotgun (WGS) entry which is preliminary data.</text>
</comment>
<dbReference type="Gene3D" id="2.60.40.10">
    <property type="entry name" value="Immunoglobulins"/>
    <property type="match status" value="2"/>
</dbReference>